<evidence type="ECO:0000313" key="11">
    <source>
        <dbReference type="EMBL" id="TMW94273.1"/>
    </source>
</evidence>
<dbReference type="Gene3D" id="2.30.180.10">
    <property type="entry name" value="FAS1 domain"/>
    <property type="match status" value="1"/>
</dbReference>
<evidence type="ECO:0000256" key="7">
    <source>
        <dbReference type="ARBA" id="ARBA00024686"/>
    </source>
</evidence>
<evidence type="ECO:0000256" key="5">
    <source>
        <dbReference type="ARBA" id="ARBA00022729"/>
    </source>
</evidence>
<dbReference type="EMBL" id="RXGB01002684">
    <property type="protein sequence ID" value="TMW94273.1"/>
    <property type="molecule type" value="Genomic_DNA"/>
</dbReference>
<feature type="chain" id="PRO_5026948243" description="FAS1 domain-containing protein" evidence="9">
    <location>
        <begin position="22"/>
        <end position="256"/>
    </location>
</feature>
<feature type="signal peptide" evidence="9">
    <location>
        <begin position="1"/>
        <end position="21"/>
    </location>
</feature>
<keyword evidence="6" id="KW-0472">Membrane</keyword>
<evidence type="ECO:0000256" key="2">
    <source>
        <dbReference type="ARBA" id="ARBA00007843"/>
    </source>
</evidence>
<keyword evidence="4" id="KW-0325">Glycoprotein</keyword>
<comment type="similarity">
    <text evidence="2">Belongs to the fasciclin-like AGP family.</text>
</comment>
<dbReference type="InterPro" id="IPR000782">
    <property type="entry name" value="FAS1_domain"/>
</dbReference>
<gene>
    <name evidence="11" type="ORF">EJD97_010504</name>
</gene>
<dbReference type="PANTHER" id="PTHR32077:SF54">
    <property type="entry name" value="FASCICLIN-LIKE ARABINOGALACTAN PROTEIN 13-RELATED"/>
    <property type="match status" value="1"/>
</dbReference>
<dbReference type="PANTHER" id="PTHR32077">
    <property type="entry name" value="FASCICLIN-LIKE ARABINOGALACTAN PROTEIN"/>
    <property type="match status" value="1"/>
</dbReference>
<dbReference type="AlphaFoldDB" id="A0A6N2BQD1"/>
<reference evidence="11" key="1">
    <citation type="submission" date="2019-05" db="EMBL/GenBank/DDBJ databases">
        <title>The de novo reference genome and transcriptome assemblies of the wild tomato species Solanum chilense.</title>
        <authorList>
            <person name="Stam R."/>
            <person name="Nosenko T."/>
            <person name="Hoerger A.C."/>
            <person name="Stephan W."/>
            <person name="Seidel M.A."/>
            <person name="Kuhn J.M.M."/>
            <person name="Haberer G."/>
            <person name="Tellier A."/>
        </authorList>
    </citation>
    <scope>NUCLEOTIDE SEQUENCE</scope>
    <source>
        <tissue evidence="11">Mature leaves</tissue>
    </source>
</reference>
<keyword evidence="3" id="KW-1003">Cell membrane</keyword>
<evidence type="ECO:0000256" key="9">
    <source>
        <dbReference type="SAM" id="SignalP"/>
    </source>
</evidence>
<proteinExistence type="inferred from homology"/>
<evidence type="ECO:0000256" key="6">
    <source>
        <dbReference type="ARBA" id="ARBA00023136"/>
    </source>
</evidence>
<feature type="domain" description="FAS1" evidence="10">
    <location>
        <begin position="34"/>
        <end position="178"/>
    </location>
</feature>
<dbReference type="PROSITE" id="PS50213">
    <property type="entry name" value="FAS1"/>
    <property type="match status" value="1"/>
</dbReference>
<keyword evidence="4" id="KW-0336">GPI-anchor</keyword>
<organism evidence="11">
    <name type="scientific">Solanum chilense</name>
    <name type="common">Tomato</name>
    <name type="synonym">Lycopersicon chilense</name>
    <dbReference type="NCBI Taxonomy" id="4083"/>
    <lineage>
        <taxon>Eukaryota</taxon>
        <taxon>Viridiplantae</taxon>
        <taxon>Streptophyta</taxon>
        <taxon>Embryophyta</taxon>
        <taxon>Tracheophyta</taxon>
        <taxon>Spermatophyta</taxon>
        <taxon>Magnoliopsida</taxon>
        <taxon>eudicotyledons</taxon>
        <taxon>Gunneridae</taxon>
        <taxon>Pentapetalae</taxon>
        <taxon>asterids</taxon>
        <taxon>lamiids</taxon>
        <taxon>Solanales</taxon>
        <taxon>Solanaceae</taxon>
        <taxon>Solanoideae</taxon>
        <taxon>Solaneae</taxon>
        <taxon>Solanum</taxon>
        <taxon>Solanum subgen. Lycopersicon</taxon>
    </lineage>
</organism>
<feature type="region of interest" description="Disordered" evidence="8">
    <location>
        <begin position="184"/>
        <end position="230"/>
    </location>
</feature>
<protein>
    <recommendedName>
        <fullName evidence="10">FAS1 domain-containing protein</fullName>
    </recommendedName>
</protein>
<evidence type="ECO:0000256" key="8">
    <source>
        <dbReference type="SAM" id="MobiDB-lite"/>
    </source>
</evidence>
<dbReference type="GO" id="GO:0098552">
    <property type="term" value="C:side of membrane"/>
    <property type="evidence" value="ECO:0007669"/>
    <property type="project" value="UniProtKB-KW"/>
</dbReference>
<evidence type="ECO:0000256" key="4">
    <source>
        <dbReference type="ARBA" id="ARBA00022622"/>
    </source>
</evidence>
<dbReference type="InterPro" id="IPR045003">
    <property type="entry name" value="FLA_A"/>
</dbReference>
<dbReference type="GO" id="GO:0005886">
    <property type="term" value="C:plasma membrane"/>
    <property type="evidence" value="ECO:0007669"/>
    <property type="project" value="UniProtKB-SubCell"/>
</dbReference>
<dbReference type="GO" id="GO:0009834">
    <property type="term" value="P:plant-type secondary cell wall biogenesis"/>
    <property type="evidence" value="ECO:0007669"/>
    <property type="project" value="TreeGrafter"/>
</dbReference>
<dbReference type="SMART" id="SM00554">
    <property type="entry name" value="FAS1"/>
    <property type="match status" value="1"/>
</dbReference>
<comment type="subcellular location">
    <subcellularLocation>
        <location evidence="1">Cell membrane</location>
        <topology evidence="1">Lipid-anchor</topology>
        <topology evidence="1">GPI-anchor</topology>
    </subcellularLocation>
</comment>
<name>A0A6N2BQD1_SOLCI</name>
<comment type="function">
    <text evidence="7">May be a cell surface adhesion protein.</text>
</comment>
<keyword evidence="5 9" id="KW-0732">Signal</keyword>
<keyword evidence="4" id="KW-0449">Lipoprotein</keyword>
<comment type="caution">
    <text evidence="11">The sequence shown here is derived from an EMBL/GenBank/DDBJ whole genome shotgun (WGS) entry which is preliminary data.</text>
</comment>
<dbReference type="InterPro" id="IPR036378">
    <property type="entry name" value="FAS1_dom_sf"/>
</dbReference>
<evidence type="ECO:0000256" key="3">
    <source>
        <dbReference type="ARBA" id="ARBA00022475"/>
    </source>
</evidence>
<sequence length="256" mass="28130">MSHQKLFPLILLFILLTRAESTVNRFRILEDESTVDVYQILENGGEYNTFIKFLKKTKVGDRINNIAKFGDGVTVLAPTDNAFNNLTNSTSDDEHKLQLLINYHVISKFYEFDELQTVHNPVETLATGEDNEPLGLNFTGKKNQLNVSSGYVVTNVYEKAISISTDPPLAVYKLDKVLVPSEFIDPKSPSSNDAPAPVPVPAPAKAKNGTSDDDEITAEDKPSPITAATTKPNDAKRINVGILCLISCVFLMGQLS</sequence>
<evidence type="ECO:0000256" key="1">
    <source>
        <dbReference type="ARBA" id="ARBA00004609"/>
    </source>
</evidence>
<dbReference type="SUPFAM" id="SSF82153">
    <property type="entry name" value="FAS1 domain"/>
    <property type="match status" value="1"/>
</dbReference>
<evidence type="ECO:0000259" key="10">
    <source>
        <dbReference type="PROSITE" id="PS50213"/>
    </source>
</evidence>
<dbReference type="Pfam" id="PF02469">
    <property type="entry name" value="Fasciclin"/>
    <property type="match status" value="1"/>
</dbReference>
<accession>A0A6N2BQD1</accession>